<dbReference type="InterPro" id="IPR006564">
    <property type="entry name" value="Znf_PMZ"/>
</dbReference>
<dbReference type="InterPro" id="IPR007527">
    <property type="entry name" value="Znf_SWIM"/>
</dbReference>
<dbReference type="InterPro" id="IPR031052">
    <property type="entry name" value="FHY3/FAR1"/>
</dbReference>
<dbReference type="PROSITE" id="PS50966">
    <property type="entry name" value="ZF_SWIM"/>
    <property type="match status" value="1"/>
</dbReference>
<dbReference type="EMBL" id="MJEQ01000515">
    <property type="protein sequence ID" value="OIT35755.1"/>
    <property type="molecule type" value="Genomic_DNA"/>
</dbReference>
<evidence type="ECO:0000259" key="8">
    <source>
        <dbReference type="PROSITE" id="PS50966"/>
    </source>
</evidence>
<keyword evidence="6" id="KW-0539">Nucleus</keyword>
<comment type="subcellular location">
    <subcellularLocation>
        <location evidence="6">Nucleus</location>
    </subcellularLocation>
</comment>
<comment type="function">
    <text evidence="6">Putative transcription activator involved in regulating light control of development.</text>
</comment>
<keyword evidence="10" id="KW-1185">Reference proteome</keyword>
<accession>A0A314L2M5</accession>
<feature type="domain" description="SWIM-type" evidence="8">
    <location>
        <begin position="186"/>
        <end position="220"/>
    </location>
</feature>
<dbReference type="Pfam" id="PF04434">
    <property type="entry name" value="SWIM"/>
    <property type="match status" value="1"/>
</dbReference>
<dbReference type="Gramene" id="OIT35755">
    <property type="protein sequence ID" value="OIT35755"/>
    <property type="gene ID" value="A4A49_03957"/>
</dbReference>
<dbReference type="PANTHER" id="PTHR31669">
    <property type="entry name" value="PROTEIN FAR1-RELATED SEQUENCE 10-RELATED"/>
    <property type="match status" value="1"/>
</dbReference>
<sequence>MEISSDSESGCNVPIKLGMEFDSDEHAYDYYNEYAAAIGFSVRKEYANKNRVHGIMSAEKPKTFITDQDPAISFAVSLVMPQTYHRLCVSHLEKNAFKHLNHVFRAHASFPGDFSKLLYHYEYEEDFLCAWQEMLEKYDLGDNSWLKNTFAIKEKWSMTYGRNTFSAGELCTYNVSTHGSVKEHVVTVKRTLTEVSCSCKLFEFMGILCRHALKILDILNIKDMIPEHYILKRWTKDATNLNKMDVSLIAKETDPEVEVTSRYRHLCQTFVQISSEASESIEGYELVANYANEIISKLKDVKKRKESQKSVPGNVIQNEPNETVFVDNTNVTKVTGLKRKQPTRRSNTRPKSFIEKAKRKNQTSFSKSPQRSDQQVDYVQEIHFPRPDASMTMELAEGSFPPWCSSQLSQGSAHGSLTQLLRDVSFHDLNNSQEHQEATIELPLHGFPLPQISRGGEILAKSPTFARAREARHLLFLYTSYNRLGRNADEADAEEIINMANKASLADQQKQVHENVHSQVTSFCGGLGFAVGRNSPLQVDTAQLYPKPRHCSAQRLKDVMSYTLEVKPSQIPHEDAGKGLFLHGEANIGSVVAFYPGVVYSPAYSRYVPGYPRIDAQYSHLITRLMGLLSMHSPGVMVVNLVKYGIGLVLPNLSTLCKLMQKVLTELRGCSASHWLKHMLEVPVKCWKGETL</sequence>
<dbReference type="Pfam" id="PF10551">
    <property type="entry name" value="MULE"/>
    <property type="match status" value="1"/>
</dbReference>
<dbReference type="AlphaFoldDB" id="A0A314L2M5"/>
<dbReference type="GO" id="GO:0006355">
    <property type="term" value="P:regulation of DNA-templated transcription"/>
    <property type="evidence" value="ECO:0007669"/>
    <property type="project" value="UniProtKB-UniRule"/>
</dbReference>
<comment type="caution">
    <text evidence="9">The sequence shown here is derived from an EMBL/GenBank/DDBJ whole genome shotgun (WGS) entry which is preliminary data.</text>
</comment>
<proteinExistence type="inferred from homology"/>
<evidence type="ECO:0000256" key="2">
    <source>
        <dbReference type="ARBA" id="ARBA00022723"/>
    </source>
</evidence>
<name>A0A314L2M5_NICAT</name>
<keyword evidence="3 5" id="KW-0863">Zinc-finger</keyword>
<comment type="similarity">
    <text evidence="1 6">Belongs to the FHY3/FAR1 family.</text>
</comment>
<organism evidence="9 10">
    <name type="scientific">Nicotiana attenuata</name>
    <name type="common">Coyote tobacco</name>
    <dbReference type="NCBI Taxonomy" id="49451"/>
    <lineage>
        <taxon>Eukaryota</taxon>
        <taxon>Viridiplantae</taxon>
        <taxon>Streptophyta</taxon>
        <taxon>Embryophyta</taxon>
        <taxon>Tracheophyta</taxon>
        <taxon>Spermatophyta</taxon>
        <taxon>Magnoliopsida</taxon>
        <taxon>eudicotyledons</taxon>
        <taxon>Gunneridae</taxon>
        <taxon>Pentapetalae</taxon>
        <taxon>asterids</taxon>
        <taxon>lamiids</taxon>
        <taxon>Solanales</taxon>
        <taxon>Solanaceae</taxon>
        <taxon>Nicotianoideae</taxon>
        <taxon>Nicotianeae</taxon>
        <taxon>Nicotiana</taxon>
    </lineage>
</organism>
<dbReference type="SMART" id="SM00575">
    <property type="entry name" value="ZnF_PMZ"/>
    <property type="match status" value="1"/>
</dbReference>
<dbReference type="PANTHER" id="PTHR31669:SF299">
    <property type="entry name" value="PROTEIN FAR1-RELATED SEQUENCE"/>
    <property type="match status" value="1"/>
</dbReference>
<dbReference type="GO" id="GO:0008270">
    <property type="term" value="F:zinc ion binding"/>
    <property type="evidence" value="ECO:0007669"/>
    <property type="project" value="UniProtKB-UniRule"/>
</dbReference>
<evidence type="ECO:0000313" key="9">
    <source>
        <dbReference type="EMBL" id="OIT35755.1"/>
    </source>
</evidence>
<protein>
    <recommendedName>
        <fullName evidence="6">Protein FAR1-RELATED SEQUENCE</fullName>
    </recommendedName>
</protein>
<gene>
    <name evidence="9" type="primary">FRS1</name>
    <name evidence="9" type="ORF">A4A49_03957</name>
</gene>
<evidence type="ECO:0000313" key="10">
    <source>
        <dbReference type="Proteomes" id="UP000187609"/>
    </source>
</evidence>
<evidence type="ECO:0000256" key="1">
    <source>
        <dbReference type="ARBA" id="ARBA00005889"/>
    </source>
</evidence>
<evidence type="ECO:0000256" key="5">
    <source>
        <dbReference type="PROSITE-ProRule" id="PRU00325"/>
    </source>
</evidence>
<feature type="region of interest" description="Disordered" evidence="7">
    <location>
        <begin position="337"/>
        <end position="375"/>
    </location>
</feature>
<keyword evidence="4 6" id="KW-0862">Zinc</keyword>
<dbReference type="GO" id="GO:0005634">
    <property type="term" value="C:nucleus"/>
    <property type="evidence" value="ECO:0007669"/>
    <property type="project" value="UniProtKB-SubCell"/>
</dbReference>
<feature type="compositionally biased region" description="Basic residues" evidence="7">
    <location>
        <begin position="337"/>
        <end position="348"/>
    </location>
</feature>
<evidence type="ECO:0000256" key="7">
    <source>
        <dbReference type="SAM" id="MobiDB-lite"/>
    </source>
</evidence>
<evidence type="ECO:0000256" key="3">
    <source>
        <dbReference type="ARBA" id="ARBA00022771"/>
    </source>
</evidence>
<keyword evidence="2 6" id="KW-0479">Metal-binding</keyword>
<evidence type="ECO:0000256" key="6">
    <source>
        <dbReference type="RuleBase" id="RU367018"/>
    </source>
</evidence>
<evidence type="ECO:0000256" key="4">
    <source>
        <dbReference type="ARBA" id="ARBA00022833"/>
    </source>
</evidence>
<dbReference type="Proteomes" id="UP000187609">
    <property type="component" value="Unassembled WGS sequence"/>
</dbReference>
<dbReference type="InterPro" id="IPR018289">
    <property type="entry name" value="MULE_transposase_dom"/>
</dbReference>
<reference evidence="9" key="1">
    <citation type="submission" date="2016-11" db="EMBL/GenBank/DDBJ databases">
        <title>The genome of Nicotiana attenuata.</title>
        <authorList>
            <person name="Xu S."/>
            <person name="Brockmoeller T."/>
            <person name="Gaquerel E."/>
            <person name="Navarro A."/>
            <person name="Kuhl H."/>
            <person name="Gase K."/>
            <person name="Ling Z."/>
            <person name="Zhou W."/>
            <person name="Kreitzer C."/>
            <person name="Stanke M."/>
            <person name="Tang H."/>
            <person name="Lyons E."/>
            <person name="Pandey P."/>
            <person name="Pandey S.P."/>
            <person name="Timmermann B."/>
            <person name="Baldwin I.T."/>
        </authorList>
    </citation>
    <scope>NUCLEOTIDE SEQUENCE [LARGE SCALE GENOMIC DNA]</scope>
    <source>
        <strain evidence="9">UT</strain>
    </source>
</reference>
<feature type="compositionally biased region" description="Polar residues" evidence="7">
    <location>
        <begin position="362"/>
        <end position="375"/>
    </location>
</feature>